<feature type="region of interest" description="Disordered" evidence="1">
    <location>
        <begin position="167"/>
        <end position="191"/>
    </location>
</feature>
<feature type="compositionally biased region" description="Gly residues" evidence="1">
    <location>
        <begin position="178"/>
        <end position="190"/>
    </location>
</feature>
<comment type="caution">
    <text evidence="2">The sequence shown here is derived from an EMBL/GenBank/DDBJ whole genome shotgun (WGS) entry which is preliminary data.</text>
</comment>
<name>A0A0D0GB25_9SPHI</name>
<accession>A0A0D0GB25</accession>
<evidence type="ECO:0000313" key="3">
    <source>
        <dbReference type="Proteomes" id="UP000032049"/>
    </source>
</evidence>
<dbReference type="AlphaFoldDB" id="A0A0D0GB25"/>
<sequence length="435" mass="48300">MRVNESLKDSIWTLRDILFQKNEKGDIDAVGYEVQVAKSYFYNKKGAELPGADKRKFIDNSDFTGKIILYTLKNKAIKGEIFISGHPVSNLIAPMKRKDFQNVTMGQQGMEQEQDCSENNNFGSENKACTPSGKGPELEEVKIIEMRPPLPDFNWVFPPTNPANNPATGPGTQMPIGNPGGGGGSGGTGNNQGRELKTDAIKAKYPCLDKKILQILFNSAEMGELVGPFLTDQKPTITYESKDLEWGSTKTGGIFELGNTRYDPTSTLGLSSVVTLNNKLIDNSSPLLIAATVVHETMHAFINYNISTAKIEVRESYRDNSNWMAALNGFYLTRELGPNYSQHYYMLTDYFSKGVRALQYWNSEQNAGYTNKEMAMAMMYGLKTVDEGTPQSYIDNINIAYDMIKKQCMVSDDELAAFHKSQLVSIKTLSTTGCN</sequence>
<organism evidence="2 3">
    <name type="scientific">Pedobacter lusitanus</name>
    <dbReference type="NCBI Taxonomy" id="1503925"/>
    <lineage>
        <taxon>Bacteria</taxon>
        <taxon>Pseudomonadati</taxon>
        <taxon>Bacteroidota</taxon>
        <taxon>Sphingobacteriia</taxon>
        <taxon>Sphingobacteriales</taxon>
        <taxon>Sphingobacteriaceae</taxon>
        <taxon>Pedobacter</taxon>
    </lineage>
</organism>
<feature type="region of interest" description="Disordered" evidence="1">
    <location>
        <begin position="114"/>
        <end position="135"/>
    </location>
</feature>
<dbReference type="OrthoDB" id="949994at2"/>
<gene>
    <name evidence="2" type="ORF">TH53_26230</name>
</gene>
<evidence type="ECO:0000313" key="2">
    <source>
        <dbReference type="EMBL" id="KIO74472.1"/>
    </source>
</evidence>
<proteinExistence type="predicted"/>
<reference evidence="2 3" key="1">
    <citation type="submission" date="2015-01" db="EMBL/GenBank/DDBJ databases">
        <title>Draft genome sequence of Pedobacter sp. NL19 isolated from sludge of an effluent treatment pond in an abandoned uranium mine.</title>
        <authorList>
            <person name="Santos T."/>
            <person name="Caetano T."/>
            <person name="Covas C."/>
            <person name="Cruz A."/>
            <person name="Mendo S."/>
        </authorList>
    </citation>
    <scope>NUCLEOTIDE SEQUENCE [LARGE SCALE GENOMIC DNA]</scope>
    <source>
        <strain evidence="2 3">NL19</strain>
    </source>
</reference>
<dbReference type="EMBL" id="JXRA01000186">
    <property type="protein sequence ID" value="KIO74472.1"/>
    <property type="molecule type" value="Genomic_DNA"/>
</dbReference>
<protein>
    <submittedName>
        <fullName evidence="2">Contig186, whole genome shotgun sequence</fullName>
    </submittedName>
</protein>
<feature type="compositionally biased region" description="Polar residues" evidence="1">
    <location>
        <begin position="114"/>
        <end position="129"/>
    </location>
</feature>
<dbReference type="RefSeq" id="WP_041887349.1">
    <property type="nucleotide sequence ID" value="NZ_CP157278.1"/>
</dbReference>
<evidence type="ECO:0000256" key="1">
    <source>
        <dbReference type="SAM" id="MobiDB-lite"/>
    </source>
</evidence>
<keyword evidence="3" id="KW-1185">Reference proteome</keyword>
<dbReference type="Proteomes" id="UP000032049">
    <property type="component" value="Unassembled WGS sequence"/>
</dbReference>